<protein>
    <submittedName>
        <fullName evidence="3">Sugar o-methyltransferase</fullName>
    </submittedName>
</protein>
<dbReference type="Proteomes" id="UP000037460">
    <property type="component" value="Unassembled WGS sequence"/>
</dbReference>
<feature type="compositionally biased region" description="Basic residues" evidence="1">
    <location>
        <begin position="635"/>
        <end position="644"/>
    </location>
</feature>
<dbReference type="GO" id="GO:0008168">
    <property type="term" value="F:methyltransferase activity"/>
    <property type="evidence" value="ECO:0007669"/>
    <property type="project" value="UniProtKB-KW"/>
</dbReference>
<organism evidence="3 4">
    <name type="scientific">Chrysochromulina tobinii</name>
    <dbReference type="NCBI Taxonomy" id="1460289"/>
    <lineage>
        <taxon>Eukaryota</taxon>
        <taxon>Haptista</taxon>
        <taxon>Haptophyta</taxon>
        <taxon>Prymnesiophyceae</taxon>
        <taxon>Prymnesiales</taxon>
        <taxon>Chrysochromulinaceae</taxon>
        <taxon>Chrysochromulina</taxon>
    </lineage>
</organism>
<keyword evidence="3" id="KW-0489">Methyltransferase</keyword>
<proteinExistence type="predicted"/>
<dbReference type="Gene3D" id="2.60.120.650">
    <property type="entry name" value="Cupin"/>
    <property type="match status" value="1"/>
</dbReference>
<evidence type="ECO:0000313" key="4">
    <source>
        <dbReference type="Proteomes" id="UP000037460"/>
    </source>
</evidence>
<evidence type="ECO:0000256" key="1">
    <source>
        <dbReference type="SAM" id="MobiDB-lite"/>
    </source>
</evidence>
<feature type="region of interest" description="Disordered" evidence="1">
    <location>
        <begin position="1005"/>
        <end position="1029"/>
    </location>
</feature>
<dbReference type="OrthoDB" id="408306at2759"/>
<feature type="compositionally biased region" description="Polar residues" evidence="1">
    <location>
        <begin position="1006"/>
        <end position="1029"/>
    </location>
</feature>
<dbReference type="Gene3D" id="3.40.50.150">
    <property type="entry name" value="Vaccinia Virus protein VP39"/>
    <property type="match status" value="1"/>
</dbReference>
<evidence type="ECO:0000313" key="3">
    <source>
        <dbReference type="EMBL" id="KOO27174.1"/>
    </source>
</evidence>
<dbReference type="PROSITE" id="PS51184">
    <property type="entry name" value="JMJC"/>
    <property type="match status" value="1"/>
</dbReference>
<dbReference type="EMBL" id="JWZX01002749">
    <property type="protein sequence ID" value="KOO27174.1"/>
    <property type="molecule type" value="Genomic_DNA"/>
</dbReference>
<keyword evidence="4" id="KW-1185">Reference proteome</keyword>
<dbReference type="InterPro" id="IPR029063">
    <property type="entry name" value="SAM-dependent_MTases_sf"/>
</dbReference>
<keyword evidence="3" id="KW-0808">Transferase</keyword>
<dbReference type="PANTHER" id="PTHR40036:SF1">
    <property type="entry name" value="MACROCIN O-METHYLTRANSFERASE"/>
    <property type="match status" value="1"/>
</dbReference>
<dbReference type="Pfam" id="PF05711">
    <property type="entry name" value="TylF"/>
    <property type="match status" value="1"/>
</dbReference>
<accession>A0A0M0JKS5</accession>
<feature type="domain" description="JmjC" evidence="2">
    <location>
        <begin position="1172"/>
        <end position="1298"/>
    </location>
</feature>
<feature type="region of interest" description="Disordered" evidence="1">
    <location>
        <begin position="624"/>
        <end position="658"/>
    </location>
</feature>
<dbReference type="InterPro" id="IPR003347">
    <property type="entry name" value="JmjC_dom"/>
</dbReference>
<gene>
    <name evidence="3" type="ORF">Ctob_009853</name>
</gene>
<dbReference type="Pfam" id="PF13621">
    <property type="entry name" value="Cupin_8"/>
    <property type="match status" value="1"/>
</dbReference>
<dbReference type="SUPFAM" id="SSF51197">
    <property type="entry name" value="Clavaminate synthase-like"/>
    <property type="match status" value="1"/>
</dbReference>
<dbReference type="GO" id="GO:0032259">
    <property type="term" value="P:methylation"/>
    <property type="evidence" value="ECO:0007669"/>
    <property type="project" value="UniProtKB-KW"/>
</dbReference>
<dbReference type="PANTHER" id="PTHR40036">
    <property type="entry name" value="MACROCIN O-METHYLTRANSFERASE"/>
    <property type="match status" value="1"/>
</dbReference>
<dbReference type="InterPro" id="IPR041667">
    <property type="entry name" value="Cupin_8"/>
</dbReference>
<dbReference type="InterPro" id="IPR008884">
    <property type="entry name" value="TylF_MeTrfase"/>
</dbReference>
<evidence type="ECO:0000259" key="2">
    <source>
        <dbReference type="PROSITE" id="PS51184"/>
    </source>
</evidence>
<comment type="caution">
    <text evidence="3">The sequence shown here is derived from an EMBL/GenBank/DDBJ whole genome shotgun (WGS) entry which is preliminary data.</text>
</comment>
<sequence length="1298" mass="143485">MNQVARLIEKVLERGVPGHFVEAGAWKGANGILARKLFDASPQSQDNARMVYSLDSFSWFPKTANKSYYADRGLIETFHFNTTMKWHENFYADISKVKQIHLQFGIDVGHESSRVRLIQGYFQQTAPQLASFLQSTGERISVLVIDANSYQGTWESLMTLYPHVSIGGYVFIGDYGSFPSRRATDDFRGCIGIDSELNFFLPHSSRHGREGQVYWRKYQEAPSDKRLHARCDPMPSLKVGFGANQEEFFLVARVTTFKGKRFWPVMKMPLLNESGRPETSESLARFMYRPAAMNMFRAAASAWSAASKSTCFVDVLLYGLIRSDAMLEYTTPTLRSHVLAPMQGYGCLHVHAYCLESQCNVSTTHRLLSGLNPVTVNVTQSVPPAVELGKHVGTEWNARYLNGEDSRIARMIAKDSRKRREKIINRWRSGVHSLWLAWTAARHNTPAKYGESPSGLVVVCRIDVAFVAKPLYNLWASNAWEEQEQRTVFVPRFQHYGALNDRFMYGSAMVMKTLVMARKEQAWLGETFAERAMCAAVLEHNVSVSTTNVEFVRVREDLFIPKVDNATVLHDGASTDGDMCRLLTSFNARLGAFIDRAQLAGLLTLARSRPAVFAAFHRRIAKGTSRLESESRPSRSSRKGKTKSVKTTQTSVAETNDAKKAKEELDALTRSDLMVITEAEERMAHFPVAMLATAGEKAPSCLTRPSEHTAEALSQTLLQADDHTIAWNLDGWTDSERAWLLRGALEERSLAGVQLVAAHGLTHLDTVSLKTMLDGAMSWCAARSLRFRLQDFLIGRGSVCAITRVCHAPEQEIVQELLTRVPTLKLRGARRLYESLCNRLPGALETGLVSEHDVANEFMDDIVLDLCAPFLSALVMAGGQHPDLDSSPLATNFATMAHGIPMLELLLEAGYLLDQEGKGGAFSDRCLACPQCCLNDGVASTGDRAMRFSAQHAAAASGHDAVLSWLEQRQPPHPTARSMLFRSESEALETAPIWADANEQAVASAHATSGGWQSNAAPPSSADTDTGRSVANPCAEPSFACRCDIHSISGKDVVRDPIAFIERYLRGAQPVIIRGLLHADPALAPATRAFGKAALLERLGETVWEVGEIPYEARYQVNGSEPMTLRAFVEKHLDGCSATAATDADTAANADTTVDCAPRYVFDVHFWRGDVQVSVKKLKLVSLPSWATAARVRPASHGVQFFLGPANSGAPMHFHGAAYNLLVHGRKRWLLTPPGHSTFSMLPARKWLSTRLPQLRARNASVFECEQHAGDMLVLPDLWGHLTINMETSVGVAQEFAH</sequence>
<reference evidence="4" key="1">
    <citation type="journal article" date="2015" name="PLoS Genet.">
        <title>Genome Sequence and Transcriptome Analyses of Chrysochromulina tobin: Metabolic Tools for Enhanced Algal Fitness in the Prominent Order Prymnesiales (Haptophyceae).</title>
        <authorList>
            <person name="Hovde B.T."/>
            <person name="Deodato C.R."/>
            <person name="Hunsperger H.M."/>
            <person name="Ryken S.A."/>
            <person name="Yost W."/>
            <person name="Jha R.K."/>
            <person name="Patterson J."/>
            <person name="Monnat R.J. Jr."/>
            <person name="Barlow S.B."/>
            <person name="Starkenburg S.R."/>
            <person name="Cattolico R.A."/>
        </authorList>
    </citation>
    <scope>NUCLEOTIDE SEQUENCE</scope>
    <source>
        <strain evidence="4">CCMP291</strain>
    </source>
</reference>
<name>A0A0M0JKS5_9EUKA</name>